<dbReference type="AlphaFoldDB" id="A0A168KEN0"/>
<keyword evidence="3" id="KW-1185">Reference proteome</keyword>
<feature type="domain" description="N-acetyltransferase" evidence="1">
    <location>
        <begin position="67"/>
        <end position="213"/>
    </location>
</feature>
<sequence>MELKFKKYNKKYLESCANLIRSTWPFEKEFNQPKNPEIIYQSYVLSCEMYSEHLDLIVDEHDNVKGILFGSIENAGFFSQMQYRFKGFKNNFRILYYLLCGGFGNRRTAWNIRNEHNEIDTLGETTDKQFDSEINLFIVSPELRGMGYGKKLMDRYIEFCNYNELRSAFLWTDLGCSYNFYERYGFKLYKRFFHESLSENDKKQPNGMIYYLEIQ</sequence>
<dbReference type="InterPro" id="IPR000182">
    <property type="entry name" value="GNAT_dom"/>
</dbReference>
<dbReference type="CDD" id="cd04301">
    <property type="entry name" value="NAT_SF"/>
    <property type="match status" value="1"/>
</dbReference>
<dbReference type="Pfam" id="PF13508">
    <property type="entry name" value="Acetyltransf_7"/>
    <property type="match status" value="1"/>
</dbReference>
<evidence type="ECO:0000313" key="2">
    <source>
        <dbReference type="EMBL" id="OAB41910.1"/>
    </source>
</evidence>
<accession>A0A168KEN0</accession>
<dbReference type="InterPro" id="IPR016181">
    <property type="entry name" value="Acyl_CoA_acyltransferase"/>
</dbReference>
<evidence type="ECO:0000313" key="3">
    <source>
        <dbReference type="Proteomes" id="UP000076967"/>
    </source>
</evidence>
<dbReference type="STRING" id="494026.PGLA_15080"/>
<evidence type="ECO:0000259" key="1">
    <source>
        <dbReference type="PROSITE" id="PS51186"/>
    </source>
</evidence>
<organism evidence="2 3">
    <name type="scientific">Paenibacillus glacialis</name>
    <dbReference type="NCBI Taxonomy" id="494026"/>
    <lineage>
        <taxon>Bacteria</taxon>
        <taxon>Bacillati</taxon>
        <taxon>Bacillota</taxon>
        <taxon>Bacilli</taxon>
        <taxon>Bacillales</taxon>
        <taxon>Paenibacillaceae</taxon>
        <taxon>Paenibacillus</taxon>
    </lineage>
</organism>
<proteinExistence type="predicted"/>
<dbReference type="RefSeq" id="WP_068534125.1">
    <property type="nucleotide sequence ID" value="NZ_LVJH01000026.1"/>
</dbReference>
<dbReference type="Gene3D" id="3.40.630.30">
    <property type="match status" value="1"/>
</dbReference>
<dbReference type="Proteomes" id="UP000076967">
    <property type="component" value="Unassembled WGS sequence"/>
</dbReference>
<dbReference type="SUPFAM" id="SSF55729">
    <property type="entry name" value="Acyl-CoA N-acyltransferases (Nat)"/>
    <property type="match status" value="1"/>
</dbReference>
<dbReference type="GO" id="GO:0016747">
    <property type="term" value="F:acyltransferase activity, transferring groups other than amino-acyl groups"/>
    <property type="evidence" value="ECO:0007669"/>
    <property type="project" value="InterPro"/>
</dbReference>
<reference evidence="2 3" key="1">
    <citation type="submission" date="2016-03" db="EMBL/GenBank/DDBJ databases">
        <title>Draft genome sequence of Paenibacillus glacialis DSM 22343.</title>
        <authorList>
            <person name="Shin S.-K."/>
            <person name="Yi H."/>
        </authorList>
    </citation>
    <scope>NUCLEOTIDE SEQUENCE [LARGE SCALE GENOMIC DNA]</scope>
    <source>
        <strain evidence="2 3">DSM 22343</strain>
    </source>
</reference>
<protein>
    <recommendedName>
        <fullName evidence="1">N-acetyltransferase domain-containing protein</fullName>
    </recommendedName>
</protein>
<comment type="caution">
    <text evidence="2">The sequence shown here is derived from an EMBL/GenBank/DDBJ whole genome shotgun (WGS) entry which is preliminary data.</text>
</comment>
<dbReference type="PROSITE" id="PS51186">
    <property type="entry name" value="GNAT"/>
    <property type="match status" value="1"/>
</dbReference>
<name>A0A168KEN0_9BACL</name>
<dbReference type="EMBL" id="LVJH01000026">
    <property type="protein sequence ID" value="OAB41910.1"/>
    <property type="molecule type" value="Genomic_DNA"/>
</dbReference>
<gene>
    <name evidence="2" type="ORF">PGLA_15080</name>
</gene>
<dbReference type="OrthoDB" id="5419426at2"/>